<protein>
    <submittedName>
        <fullName evidence="1">Uncharacterized protein</fullName>
    </submittedName>
</protein>
<evidence type="ECO:0000313" key="1">
    <source>
        <dbReference type="EMBL" id="AKU40565.1"/>
    </source>
</evidence>
<organism evidence="1 2">
    <name type="scientific">Camelpox virus</name>
    <dbReference type="NCBI Taxonomy" id="28873"/>
    <lineage>
        <taxon>Viruses</taxon>
        <taxon>Varidnaviria</taxon>
        <taxon>Bamfordvirae</taxon>
        <taxon>Nucleocytoviricota</taxon>
        <taxon>Pokkesviricetes</taxon>
        <taxon>Chitovirales</taxon>
        <taxon>Poxviridae</taxon>
        <taxon>Chordopoxvirinae</taxon>
        <taxon>Orthopoxvirus</taxon>
        <taxon>Orthopoxvirus camelpox</taxon>
    </lineage>
</organism>
<accession>A0A0K1LEI6</accession>
<dbReference type="Pfam" id="PF06802">
    <property type="entry name" value="DUF1231"/>
    <property type="match status" value="1"/>
</dbReference>
<gene>
    <name evidence="1" type="ORF">TT95_00207</name>
</gene>
<name>A0A0K1LEI6_9POXV</name>
<dbReference type="KEGG" id="vg:932570"/>
<evidence type="ECO:0000313" key="2">
    <source>
        <dbReference type="Proteomes" id="UP000157591"/>
    </source>
</evidence>
<dbReference type="Proteomes" id="UP000157591">
    <property type="component" value="Segment"/>
</dbReference>
<dbReference type="EMBL" id="KP768318">
    <property type="protein sequence ID" value="AKU40565.1"/>
    <property type="molecule type" value="Genomic_DNA"/>
</dbReference>
<reference evidence="2" key="1">
    <citation type="submission" date="2015-02" db="EMBL/GenBank/DDBJ databases">
        <title>Draft genome sequence for camelpox virus strain 0408151v.</title>
        <authorList>
            <person name="Knight B.M."/>
            <person name="Bortzner J."/>
            <person name="Roberts D."/>
            <person name="Lin D."/>
            <person name="Hari K."/>
            <person name="Winegar R.A."/>
        </authorList>
    </citation>
    <scope>NUCLEOTIDE SEQUENCE [LARGE SCALE GENOMIC DNA]</scope>
</reference>
<sequence length="71" mass="8006">MPIEAPCPGNVLVYTFPDINKRIPGYIHVNIEGCIDGMIYINSSKFTYVLKLHRSMYRIPPSPIDICSCCS</sequence>
<proteinExistence type="predicted"/>
<dbReference type="InterPro" id="IPR009633">
    <property type="entry name" value="Vaccinia_virus_B17"/>
</dbReference>
<dbReference type="RefSeq" id="NP_570587.1">
    <property type="nucleotide sequence ID" value="NC_003391.1"/>
</dbReference>